<gene>
    <name evidence="4" type="ORF">FSB_LOCUS16822</name>
</gene>
<dbReference type="SUPFAM" id="SSF57756">
    <property type="entry name" value="Retrovirus zinc finger-like domains"/>
    <property type="match status" value="1"/>
</dbReference>
<feature type="region of interest" description="Disordered" evidence="2">
    <location>
        <begin position="218"/>
        <end position="243"/>
    </location>
</feature>
<evidence type="ECO:0000313" key="4">
    <source>
        <dbReference type="EMBL" id="SPC88940.1"/>
    </source>
</evidence>
<accession>A0A2N9FP99</accession>
<evidence type="ECO:0000259" key="3">
    <source>
        <dbReference type="PROSITE" id="PS50158"/>
    </source>
</evidence>
<organism evidence="4">
    <name type="scientific">Fagus sylvatica</name>
    <name type="common">Beechnut</name>
    <dbReference type="NCBI Taxonomy" id="28930"/>
    <lineage>
        <taxon>Eukaryota</taxon>
        <taxon>Viridiplantae</taxon>
        <taxon>Streptophyta</taxon>
        <taxon>Embryophyta</taxon>
        <taxon>Tracheophyta</taxon>
        <taxon>Spermatophyta</taxon>
        <taxon>Magnoliopsida</taxon>
        <taxon>eudicotyledons</taxon>
        <taxon>Gunneridae</taxon>
        <taxon>Pentapetalae</taxon>
        <taxon>rosids</taxon>
        <taxon>fabids</taxon>
        <taxon>Fagales</taxon>
        <taxon>Fagaceae</taxon>
        <taxon>Fagus</taxon>
    </lineage>
</organism>
<dbReference type="InterPro" id="IPR001878">
    <property type="entry name" value="Znf_CCHC"/>
</dbReference>
<dbReference type="GO" id="GO:0003676">
    <property type="term" value="F:nucleic acid binding"/>
    <property type="evidence" value="ECO:0007669"/>
    <property type="project" value="InterPro"/>
</dbReference>
<proteinExistence type="predicted"/>
<dbReference type="InterPro" id="IPR054722">
    <property type="entry name" value="PolX-like_BBD"/>
</dbReference>
<dbReference type="SMART" id="SM00343">
    <property type="entry name" value="ZnF_C2HC"/>
    <property type="match status" value="1"/>
</dbReference>
<dbReference type="Pfam" id="PF22936">
    <property type="entry name" value="Pol_BBD"/>
    <property type="match status" value="1"/>
</dbReference>
<evidence type="ECO:0000256" key="1">
    <source>
        <dbReference type="PROSITE-ProRule" id="PRU00047"/>
    </source>
</evidence>
<dbReference type="Pfam" id="PF14223">
    <property type="entry name" value="Retrotran_gag_2"/>
    <property type="match status" value="1"/>
</dbReference>
<dbReference type="InterPro" id="IPR036875">
    <property type="entry name" value="Znf_CCHC_sf"/>
</dbReference>
<dbReference type="PROSITE" id="PS50158">
    <property type="entry name" value="ZF_CCHC"/>
    <property type="match status" value="1"/>
</dbReference>
<evidence type="ECO:0000256" key="2">
    <source>
        <dbReference type="SAM" id="MobiDB-lite"/>
    </source>
</evidence>
<dbReference type="EMBL" id="OIVN01001031">
    <property type="protein sequence ID" value="SPC88940.1"/>
    <property type="molecule type" value="Genomic_DNA"/>
</dbReference>
<reference evidence="4" key="1">
    <citation type="submission" date="2018-02" db="EMBL/GenBank/DDBJ databases">
        <authorList>
            <person name="Cohen D.B."/>
            <person name="Kent A.D."/>
        </authorList>
    </citation>
    <scope>NUCLEOTIDE SEQUENCE</scope>
</reference>
<dbReference type="AlphaFoldDB" id="A0A2N9FP99"/>
<keyword evidence="1" id="KW-0863">Zinc-finger</keyword>
<keyword evidence="1" id="KW-0862">Zinc</keyword>
<dbReference type="Pfam" id="PF00098">
    <property type="entry name" value="zf-CCHC"/>
    <property type="match status" value="1"/>
</dbReference>
<dbReference type="GO" id="GO:0008270">
    <property type="term" value="F:zinc ion binding"/>
    <property type="evidence" value="ECO:0007669"/>
    <property type="project" value="UniProtKB-KW"/>
</dbReference>
<dbReference type="PANTHER" id="PTHR34676:SF8">
    <property type="entry name" value="TRANSMEMBRANE PROTEIN"/>
    <property type="match status" value="1"/>
</dbReference>
<protein>
    <recommendedName>
        <fullName evidence="3">CCHC-type domain-containing protein</fullName>
    </recommendedName>
</protein>
<keyword evidence="1" id="KW-0479">Metal-binding</keyword>
<dbReference type="Gene3D" id="4.10.60.10">
    <property type="entry name" value="Zinc finger, CCHC-type"/>
    <property type="match status" value="1"/>
</dbReference>
<feature type="domain" description="CCHC-type" evidence="3">
    <location>
        <begin position="285"/>
        <end position="300"/>
    </location>
</feature>
<dbReference type="PANTHER" id="PTHR34676">
    <property type="entry name" value="DUF4219 DOMAIN-CONTAINING PROTEIN-RELATED"/>
    <property type="match status" value="1"/>
</dbReference>
<name>A0A2N9FP99_FAGSY</name>
<sequence>MLEGQSTHRPPLFIGSDYGYWKNRMIMYIKGQDYHVWRIIANGPHIPTKTVEGATLVKLESEWNETDVKLIELNCKAMSTLYCALDPIEYNRVSGCDSAKEIWDKLEVTYEGTNQVKESKMNMLVHEYELFVMKKDENISEMSTRFTNIVNSLKALGKIYTNQENVRKILRSLPKRWEAKMTAISEARDLKVLTLEELFGSLMTYELEMNSKVEEEEVKPKKNFALKSSHHDHDNSEEERDEEEEIALMTRNFKKFLKKKKGFGRRFPKKGENKGESSKTETPTCYKCKKQGHYKNECPQVNKEKMKYKKKALKVTWDDSDESDSDNNSSDNEVANLCLLGYINESNISEDEHTSFCPLAFNDDESATEDLCLMAHGDEVCLISKSTKDKWFLDSGCSRHMTGDKNKFTSLTLKDGGNVKFGDNSKGKIIGIGNIGKTHSLVIEDVLLVDGFET</sequence>